<evidence type="ECO:0000313" key="3">
    <source>
        <dbReference type="Proteomes" id="UP000002703"/>
    </source>
</evidence>
<sequence length="256" mass="27189">MRAPLPEAFLRLPIAHRALHDRAAGRPENSPGAIRAAIEAGYGIEIDLQLSADGVPMVFHDETLDRLTAETGPLAARTAAELRAIPLRDAADTIPTLAEVLELVAGRVPLLIEIKDQDGALGPAVGALEAATAAALEGYGGPAAVMSFNPQSMAEMARLRPDLPRGLVTSSYDPTDWAPVPPETCARLRAIPDYDRVEASFVSHEAPDLDRPRVAELKAQGAAILCWTIRSPEAEALARRVAANVTFEGYRAALPA</sequence>
<dbReference type="STRING" id="272943.RSP_0895"/>
<dbReference type="InterPro" id="IPR030395">
    <property type="entry name" value="GP_PDE_dom"/>
</dbReference>
<dbReference type="SMR" id="Q3IZF7"/>
<feature type="domain" description="GP-PDE" evidence="1">
    <location>
        <begin position="11"/>
        <end position="256"/>
    </location>
</feature>
<dbReference type="PATRIC" id="fig|272943.9.peg.2861"/>
<accession>Q3IZF7</accession>
<dbReference type="EMBL" id="CP000143">
    <property type="protein sequence ID" value="ABA80077.1"/>
    <property type="molecule type" value="Genomic_DNA"/>
</dbReference>
<dbReference type="KEGG" id="rsp:RSP_0895"/>
<dbReference type="Gene3D" id="3.20.20.190">
    <property type="entry name" value="Phosphatidylinositol (PI) phosphodiesterase"/>
    <property type="match status" value="1"/>
</dbReference>
<dbReference type="RefSeq" id="WP_011338572.1">
    <property type="nucleotide sequence ID" value="NC_007493.2"/>
</dbReference>
<dbReference type="SUPFAM" id="SSF51695">
    <property type="entry name" value="PLC-like phosphodiesterases"/>
    <property type="match status" value="1"/>
</dbReference>
<evidence type="ECO:0000313" key="2">
    <source>
        <dbReference type="EMBL" id="ABA80077.1"/>
    </source>
</evidence>
<keyword evidence="3" id="KW-1185">Reference proteome</keyword>
<protein>
    <submittedName>
        <fullName evidence="2">Phosphodiesterase</fullName>
    </submittedName>
</protein>
<dbReference type="GO" id="GO:0008081">
    <property type="term" value="F:phosphoric diester hydrolase activity"/>
    <property type="evidence" value="ECO:0007669"/>
    <property type="project" value="InterPro"/>
</dbReference>
<dbReference type="PANTHER" id="PTHR46211:SF1">
    <property type="entry name" value="GLYCEROPHOSPHODIESTER PHOSPHODIESTERASE, CYTOPLASMIC"/>
    <property type="match status" value="1"/>
</dbReference>
<dbReference type="PANTHER" id="PTHR46211">
    <property type="entry name" value="GLYCEROPHOSPHORYL DIESTER PHOSPHODIESTERASE"/>
    <property type="match status" value="1"/>
</dbReference>
<dbReference type="EnsemblBacteria" id="ABA80077">
    <property type="protein sequence ID" value="ABA80077"/>
    <property type="gene ID" value="RSP_0895"/>
</dbReference>
<dbReference type="Proteomes" id="UP000002703">
    <property type="component" value="Chromosome 1"/>
</dbReference>
<reference evidence="3" key="1">
    <citation type="submission" date="2005-09" db="EMBL/GenBank/DDBJ databases">
        <title>Complete sequence of chromosome 1 of Rhodobacter sphaeroides 2.4.1.</title>
        <authorList>
            <person name="Copeland A."/>
            <person name="Lucas S."/>
            <person name="Lapidus A."/>
            <person name="Barry K."/>
            <person name="Detter J.C."/>
            <person name="Glavina T."/>
            <person name="Hammon N."/>
            <person name="Israni S."/>
            <person name="Pitluck S."/>
            <person name="Richardson P."/>
            <person name="Mackenzie C."/>
            <person name="Choudhary M."/>
            <person name="Larimer F."/>
            <person name="Hauser L.J."/>
            <person name="Land M."/>
            <person name="Donohue T.J."/>
            <person name="Kaplan S."/>
        </authorList>
    </citation>
    <scope>NUCLEOTIDE SEQUENCE [LARGE SCALE GENOMIC DNA]</scope>
    <source>
        <strain evidence="3">ATCC 17023 / DSM 158 / JCM 6121 / CCUG 31486 / LMG 2827 / NBRC 12203 / NCIMB 8253 / ATH 2.4.1.</strain>
    </source>
</reference>
<dbReference type="PhylomeDB" id="Q3IZF7"/>
<dbReference type="PROSITE" id="PS51704">
    <property type="entry name" value="GP_PDE"/>
    <property type="match status" value="1"/>
</dbReference>
<proteinExistence type="predicted"/>
<dbReference type="GO" id="GO:0006629">
    <property type="term" value="P:lipid metabolic process"/>
    <property type="evidence" value="ECO:0007669"/>
    <property type="project" value="InterPro"/>
</dbReference>
<gene>
    <name evidence="2" type="ORF">RSP_0895</name>
</gene>
<dbReference type="GeneID" id="3718362"/>
<dbReference type="OrthoDB" id="384721at2"/>
<dbReference type="Pfam" id="PF03009">
    <property type="entry name" value="GDPD"/>
    <property type="match status" value="1"/>
</dbReference>
<dbReference type="AlphaFoldDB" id="Q3IZF7"/>
<name>Q3IZF7_CERS4</name>
<organism evidence="2 3">
    <name type="scientific">Cereibacter sphaeroides (strain ATCC 17023 / DSM 158 / JCM 6121 / CCUG 31486 / LMG 2827 / NBRC 12203 / NCIMB 8253 / ATH 2.4.1.)</name>
    <name type="common">Rhodobacter sphaeroides</name>
    <dbReference type="NCBI Taxonomy" id="272943"/>
    <lineage>
        <taxon>Bacteria</taxon>
        <taxon>Pseudomonadati</taxon>
        <taxon>Pseudomonadota</taxon>
        <taxon>Alphaproteobacteria</taxon>
        <taxon>Rhodobacterales</taxon>
        <taxon>Paracoccaceae</taxon>
        <taxon>Cereibacter</taxon>
    </lineage>
</organism>
<evidence type="ECO:0000259" key="1">
    <source>
        <dbReference type="PROSITE" id="PS51704"/>
    </source>
</evidence>
<dbReference type="InterPro" id="IPR017946">
    <property type="entry name" value="PLC-like_Pdiesterase_TIM-brl"/>
</dbReference>
<dbReference type="eggNOG" id="COG0584">
    <property type="taxonomic scope" value="Bacteria"/>
</dbReference>